<protein>
    <recommendedName>
        <fullName evidence="4">Diacylglycerol O-acyltransferase 3</fullName>
    </recommendedName>
</protein>
<organism evidence="2 3">
    <name type="scientific">Dovyalis caffra</name>
    <dbReference type="NCBI Taxonomy" id="77055"/>
    <lineage>
        <taxon>Eukaryota</taxon>
        <taxon>Viridiplantae</taxon>
        <taxon>Streptophyta</taxon>
        <taxon>Embryophyta</taxon>
        <taxon>Tracheophyta</taxon>
        <taxon>Spermatophyta</taxon>
        <taxon>Magnoliopsida</taxon>
        <taxon>eudicotyledons</taxon>
        <taxon>Gunneridae</taxon>
        <taxon>Pentapetalae</taxon>
        <taxon>rosids</taxon>
        <taxon>fabids</taxon>
        <taxon>Malpighiales</taxon>
        <taxon>Salicaceae</taxon>
        <taxon>Flacourtieae</taxon>
        <taxon>Dovyalis</taxon>
    </lineage>
</organism>
<dbReference type="CDD" id="cd02980">
    <property type="entry name" value="TRX_Fd_family"/>
    <property type="match status" value="1"/>
</dbReference>
<evidence type="ECO:0000313" key="2">
    <source>
        <dbReference type="EMBL" id="CAK7348535.1"/>
    </source>
</evidence>
<dbReference type="SUPFAM" id="SSF52833">
    <property type="entry name" value="Thioredoxin-like"/>
    <property type="match status" value="1"/>
</dbReference>
<keyword evidence="3" id="KW-1185">Reference proteome</keyword>
<comment type="caution">
    <text evidence="2">The sequence shown here is derived from an EMBL/GenBank/DDBJ whole genome shotgun (WGS) entry which is preliminary data.</text>
</comment>
<dbReference type="InterPro" id="IPR036249">
    <property type="entry name" value="Thioredoxin-like_sf"/>
</dbReference>
<feature type="compositionally biased region" description="Basic and acidic residues" evidence="1">
    <location>
        <begin position="126"/>
        <end position="138"/>
    </location>
</feature>
<dbReference type="Gene3D" id="3.40.30.10">
    <property type="entry name" value="Glutaredoxin"/>
    <property type="match status" value="1"/>
</dbReference>
<dbReference type="EMBL" id="CAWUPB010001173">
    <property type="protein sequence ID" value="CAK7348535.1"/>
    <property type="molecule type" value="Genomic_DNA"/>
</dbReference>
<feature type="region of interest" description="Disordered" evidence="1">
    <location>
        <begin position="126"/>
        <end position="171"/>
    </location>
</feature>
<evidence type="ECO:0008006" key="4">
    <source>
        <dbReference type="Google" id="ProtNLM"/>
    </source>
</evidence>
<evidence type="ECO:0000256" key="1">
    <source>
        <dbReference type="SAM" id="MobiDB-lite"/>
    </source>
</evidence>
<sequence length="338" mass="37049">METARIIPRPVLRFSGTRTDTHCLKLPLNDLGIGNSRVSFREKGSNGILSRDFSDYGHLKYYASPARCGGKKEKNKEMTTEKKKLKLMKRLSRDLPFFLIRSLAKRVAKATEILLAELQNLRLEQEGQKRKTKEERATLIKTRPKCVSESSASSSSSSEPSSSESSDSDCGEVVSMKHLKSNALNQFTEIESKNTIKGEATQEDPRTEIVLGANDSSPQNLRESSCNIGHYKESCNSDVPRDNRSNGGTSVGASGRKVVICMGGKCKKLGATALLEEFERKVGMEGTVVGCKCMGKCKNGPNVRVYNCPSEAEGINVEDLLNPICIGVGLKDMDVMVT</sequence>
<gene>
    <name evidence="2" type="ORF">DCAF_LOCUS21236</name>
</gene>
<feature type="compositionally biased region" description="Low complexity" evidence="1">
    <location>
        <begin position="148"/>
        <end position="165"/>
    </location>
</feature>
<name>A0AAV1SB86_9ROSI</name>
<evidence type="ECO:0000313" key="3">
    <source>
        <dbReference type="Proteomes" id="UP001314170"/>
    </source>
</evidence>
<dbReference type="AlphaFoldDB" id="A0AAV1SB86"/>
<proteinExistence type="predicted"/>
<accession>A0AAV1SB86</accession>
<reference evidence="2 3" key="1">
    <citation type="submission" date="2024-01" db="EMBL/GenBank/DDBJ databases">
        <authorList>
            <person name="Waweru B."/>
        </authorList>
    </citation>
    <scope>NUCLEOTIDE SEQUENCE [LARGE SCALE GENOMIC DNA]</scope>
</reference>
<dbReference type="Proteomes" id="UP001314170">
    <property type="component" value="Unassembled WGS sequence"/>
</dbReference>